<organism evidence="2 3">
    <name type="scientific">Oryza sativa subsp. japonica</name>
    <name type="common">Rice</name>
    <dbReference type="NCBI Taxonomy" id="39947"/>
    <lineage>
        <taxon>Eukaryota</taxon>
        <taxon>Viridiplantae</taxon>
        <taxon>Streptophyta</taxon>
        <taxon>Embryophyta</taxon>
        <taxon>Tracheophyta</taxon>
        <taxon>Spermatophyta</taxon>
        <taxon>Magnoliopsida</taxon>
        <taxon>Liliopsida</taxon>
        <taxon>Poales</taxon>
        <taxon>Poaceae</taxon>
        <taxon>BOP clade</taxon>
        <taxon>Oryzoideae</taxon>
        <taxon>Oryzeae</taxon>
        <taxon>Oryzinae</taxon>
        <taxon>Oryza</taxon>
        <taxon>Oryza sativa</taxon>
    </lineage>
</organism>
<feature type="domain" description="DUF3615" evidence="1">
    <location>
        <begin position="99"/>
        <end position="147"/>
    </location>
</feature>
<sequence>MATIDITAAHTKIKLTKFWNPIQPPATVLNLNGRQICIRAMFSVRIRVTTSCNVTSKASICSIAIVERRDGGWTATRACAELSQGESRQKHNRWASMVKLLRYTHVNFLATQKTDSLSFPVLFFAEFDNEKTEGEPPVFCCKVDMQLPCADNLESMCVKNIGNVEYNTTKHLMTFKFTPNKVVFTS</sequence>
<dbReference type="Pfam" id="PF12274">
    <property type="entry name" value="DUF3615"/>
    <property type="match status" value="1"/>
</dbReference>
<proteinExistence type="predicted"/>
<protein>
    <recommendedName>
        <fullName evidence="1">DUF3615 domain-containing protein</fullName>
    </recommendedName>
</protein>
<evidence type="ECO:0000259" key="1">
    <source>
        <dbReference type="Pfam" id="PF12274"/>
    </source>
</evidence>
<dbReference type="EMBL" id="AC079037">
    <property type="protein sequence ID" value="AAL34936.1"/>
    <property type="molecule type" value="Genomic_DNA"/>
</dbReference>
<dbReference type="Proteomes" id="UP000000763">
    <property type="component" value="Chromosome 10"/>
</dbReference>
<reference evidence="3" key="1">
    <citation type="journal article" date="2005" name="Nature">
        <title>The map-based sequence of the rice genome.</title>
        <authorList>
            <consortium name="International rice genome sequencing project (IRGSP)"/>
            <person name="Matsumoto T."/>
            <person name="Wu J."/>
            <person name="Kanamori H."/>
            <person name="Katayose Y."/>
            <person name="Fujisawa M."/>
            <person name="Namiki N."/>
            <person name="Mizuno H."/>
            <person name="Yamamoto K."/>
            <person name="Antonio B.A."/>
            <person name="Baba T."/>
            <person name="Sakata K."/>
            <person name="Nagamura Y."/>
            <person name="Aoki H."/>
            <person name="Arikawa K."/>
            <person name="Arita K."/>
            <person name="Bito T."/>
            <person name="Chiden Y."/>
            <person name="Fujitsuka N."/>
            <person name="Fukunaka R."/>
            <person name="Hamada M."/>
            <person name="Harada C."/>
            <person name="Hayashi A."/>
            <person name="Hijishita S."/>
            <person name="Honda M."/>
            <person name="Hosokawa S."/>
            <person name="Ichikawa Y."/>
            <person name="Idonuma A."/>
            <person name="Iijima M."/>
            <person name="Ikeda M."/>
            <person name="Ikeno M."/>
            <person name="Ito K."/>
            <person name="Ito S."/>
            <person name="Ito T."/>
            <person name="Ito Y."/>
            <person name="Ito Y."/>
            <person name="Iwabuchi A."/>
            <person name="Kamiya K."/>
            <person name="Karasawa W."/>
            <person name="Kurita K."/>
            <person name="Katagiri S."/>
            <person name="Kikuta A."/>
            <person name="Kobayashi H."/>
            <person name="Kobayashi N."/>
            <person name="Machita K."/>
            <person name="Maehara T."/>
            <person name="Masukawa M."/>
            <person name="Mizubayashi T."/>
            <person name="Mukai Y."/>
            <person name="Nagasaki H."/>
            <person name="Nagata Y."/>
            <person name="Naito S."/>
            <person name="Nakashima M."/>
            <person name="Nakama Y."/>
            <person name="Nakamichi Y."/>
            <person name="Nakamura M."/>
            <person name="Meguro A."/>
            <person name="Negishi M."/>
            <person name="Ohta I."/>
            <person name="Ohta T."/>
            <person name="Okamoto M."/>
            <person name="Ono N."/>
            <person name="Saji S."/>
            <person name="Sakaguchi M."/>
            <person name="Sakai K."/>
            <person name="Shibata M."/>
            <person name="Shimokawa T."/>
            <person name="Song J."/>
            <person name="Takazaki Y."/>
            <person name="Terasawa K."/>
            <person name="Tsugane M."/>
            <person name="Tsuji K."/>
            <person name="Ueda S."/>
            <person name="Waki K."/>
            <person name="Yamagata H."/>
            <person name="Yamamoto M."/>
            <person name="Yamamoto S."/>
            <person name="Yamane H."/>
            <person name="Yoshiki S."/>
            <person name="Yoshihara R."/>
            <person name="Yukawa K."/>
            <person name="Zhong H."/>
            <person name="Yano M."/>
            <person name="Yuan Q."/>
            <person name="Ouyang S."/>
            <person name="Liu J."/>
            <person name="Jones K.M."/>
            <person name="Gansberger K."/>
            <person name="Moffat K."/>
            <person name="Hill J."/>
            <person name="Bera J."/>
            <person name="Fadrosh D."/>
            <person name="Jin S."/>
            <person name="Johri S."/>
            <person name="Kim M."/>
            <person name="Overton L."/>
            <person name="Reardon M."/>
            <person name="Tsitrin T."/>
            <person name="Vuong H."/>
            <person name="Weaver B."/>
            <person name="Ciecko A."/>
            <person name="Tallon L."/>
            <person name="Jackson J."/>
            <person name="Pai G."/>
            <person name="Aken S.V."/>
            <person name="Utterback T."/>
            <person name="Reidmuller S."/>
            <person name="Feldblyum T."/>
            <person name="Hsiao J."/>
            <person name="Zismann V."/>
            <person name="Iobst S."/>
            <person name="de Vazeille A.R."/>
            <person name="Buell C.R."/>
            <person name="Ying K."/>
            <person name="Li Y."/>
            <person name="Lu T."/>
            <person name="Huang Y."/>
            <person name="Zhao Q."/>
            <person name="Feng Q."/>
            <person name="Zhang L."/>
            <person name="Zhu J."/>
            <person name="Weng Q."/>
            <person name="Mu J."/>
            <person name="Lu Y."/>
            <person name="Fan D."/>
            <person name="Liu Y."/>
            <person name="Guan J."/>
            <person name="Zhang Y."/>
            <person name="Yu S."/>
            <person name="Liu X."/>
            <person name="Zhang Y."/>
            <person name="Hong G."/>
            <person name="Han B."/>
            <person name="Choisne N."/>
            <person name="Demange N."/>
            <person name="Orjeda G."/>
            <person name="Samain S."/>
            <person name="Cattolico L."/>
            <person name="Pelletier E."/>
            <person name="Couloux A."/>
            <person name="Segurens B."/>
            <person name="Wincker P."/>
            <person name="D'Hont A."/>
            <person name="Scarpelli C."/>
            <person name="Weissenbach J."/>
            <person name="Salanoubat M."/>
            <person name="Quetier F."/>
            <person name="Yu Y."/>
            <person name="Kim H.R."/>
            <person name="Rambo T."/>
            <person name="Currie J."/>
            <person name="Collura K."/>
            <person name="Luo M."/>
            <person name="Yang T."/>
            <person name="Ammiraju J.S.S."/>
            <person name="Engler F."/>
            <person name="Soderlund C."/>
            <person name="Wing R.A."/>
            <person name="Palmer L.E."/>
            <person name="de la Bastide M."/>
            <person name="Spiegel L."/>
            <person name="Nascimento L."/>
            <person name="Zutavern T."/>
            <person name="O'Shaughnessy A."/>
            <person name="Dike S."/>
            <person name="Dedhia N."/>
            <person name="Preston R."/>
            <person name="Balija V."/>
            <person name="McCombie W.R."/>
            <person name="Chow T."/>
            <person name="Chen H."/>
            <person name="Chung M."/>
            <person name="Chen C."/>
            <person name="Shaw J."/>
            <person name="Wu H."/>
            <person name="Hsiao K."/>
            <person name="Chao Y."/>
            <person name="Chu M."/>
            <person name="Cheng C."/>
            <person name="Hour A."/>
            <person name="Lee P."/>
            <person name="Lin S."/>
            <person name="Lin Y."/>
            <person name="Liou J."/>
            <person name="Liu S."/>
            <person name="Hsing Y."/>
            <person name="Raghuvanshi S."/>
            <person name="Mohanty A."/>
            <person name="Bharti A.K."/>
            <person name="Gaur A."/>
            <person name="Gupta V."/>
            <person name="Kumar D."/>
            <person name="Ravi V."/>
            <person name="Vij S."/>
            <person name="Kapur A."/>
            <person name="Khurana P."/>
            <person name="Khurana P."/>
            <person name="Khurana J.P."/>
            <person name="Tyagi A.K."/>
            <person name="Gaikwad K."/>
            <person name="Singh A."/>
            <person name="Dalal V."/>
            <person name="Srivastava S."/>
            <person name="Dixit A."/>
            <person name="Pal A.K."/>
            <person name="Ghazi I.A."/>
            <person name="Yadav M."/>
            <person name="Pandit A."/>
            <person name="Bhargava A."/>
            <person name="Sureshbabu K."/>
            <person name="Batra K."/>
            <person name="Sharma T.R."/>
            <person name="Mohapatra T."/>
            <person name="Singh N.K."/>
            <person name="Messing J."/>
            <person name="Nelson A.B."/>
            <person name="Fuks G."/>
            <person name="Kavchok S."/>
            <person name="Keizer G."/>
            <person name="Linton E."/>
            <person name="Llaca V."/>
            <person name="Song R."/>
            <person name="Tanyolac B."/>
            <person name="Young S."/>
            <person name="Ho-Il K."/>
            <person name="Hahn J.H."/>
            <person name="Sangsakoo G."/>
            <person name="Vanavichit A."/>
            <person name="de Mattos Luiz.A.T."/>
            <person name="Zimmer P.D."/>
            <person name="Malone G."/>
            <person name="Dellagostin O."/>
            <person name="de Oliveira A.C."/>
            <person name="Bevan M."/>
            <person name="Bancroft I."/>
            <person name="Minx P."/>
            <person name="Cordum H."/>
            <person name="Wilson R."/>
            <person name="Cheng Z."/>
            <person name="Jin W."/>
            <person name="Jiang J."/>
            <person name="Leong S.A."/>
            <person name="Iwama H."/>
            <person name="Gojobori T."/>
            <person name="Itoh T."/>
            <person name="Niimura Y."/>
            <person name="Fujii Y."/>
            <person name="Habara T."/>
            <person name="Sakai H."/>
            <person name="Sato Y."/>
            <person name="Wilson G."/>
            <person name="Kumar K."/>
            <person name="McCouch S."/>
            <person name="Juretic N."/>
            <person name="Hoen D."/>
            <person name="Wright S."/>
            <person name="Bruskiewich R."/>
            <person name="Bureau T."/>
            <person name="Miyao A."/>
            <person name="Hirochika H."/>
            <person name="Nishikawa T."/>
            <person name="Kadowaki K."/>
            <person name="Sugiura M."/>
            <person name="Burr B."/>
            <person name="Sasaki T."/>
        </authorList>
    </citation>
    <scope>NUCLEOTIDE SEQUENCE [LARGE SCALE GENOMIC DNA]</scope>
    <source>
        <strain evidence="3">cv. Nipponbare</strain>
    </source>
</reference>
<evidence type="ECO:0000313" key="3">
    <source>
        <dbReference type="Proteomes" id="UP000000763"/>
    </source>
</evidence>
<accession>A0A5S6R783</accession>
<evidence type="ECO:0000313" key="2">
    <source>
        <dbReference type="EMBL" id="AAL34936.1"/>
    </source>
</evidence>
<dbReference type="AlphaFoldDB" id="A0A5S6R783"/>
<name>A0A5S6R783_ORYSJ</name>
<reference evidence="3" key="2">
    <citation type="journal article" date="2008" name="Nucleic Acids Res.">
        <title>The rice annotation project database (RAP-DB): 2008 update.</title>
        <authorList>
            <consortium name="The rice annotation project (RAP)"/>
        </authorList>
    </citation>
    <scope>GENOME REANNOTATION</scope>
    <source>
        <strain evidence="3">cv. Nipponbare</strain>
    </source>
</reference>
<gene>
    <name evidence="2" type="primary">OSJNBa0023I19.9</name>
</gene>
<dbReference type="InterPro" id="IPR022059">
    <property type="entry name" value="DUF3615"/>
</dbReference>